<feature type="domain" description="BTB" evidence="1">
    <location>
        <begin position="20"/>
        <end position="82"/>
    </location>
</feature>
<dbReference type="Pfam" id="PF00651">
    <property type="entry name" value="BTB"/>
    <property type="match status" value="1"/>
</dbReference>
<dbReference type="Gene3D" id="3.30.710.10">
    <property type="entry name" value="Potassium Channel Kv1.1, Chain A"/>
    <property type="match status" value="1"/>
</dbReference>
<sequence length="315" mass="36334">MNPPEPPAPTTSTLLQFTDFDLVIRISDNVDFTVHKNIMSFASGTFKDMISLDHSSSTSSPERRVEVAEDSAAIGAILRYIYPLPRPVVADIWTAVKLLNLADKYNIPNISNALEEVLLKGSYHEEDLVLAYVVSKKYQMDRLKDMILPLLVQSQEDFDDLTFYYDDLHVLSLDDILSVKFYRELRAEKAFHILKDFSLYGTVPPCKCRARRVSITTTFDCFAWRRFVLICEHRLKRDPMLNILDPSLREEAAASNPCPHARDNLFGSYGDLITYGKRRIGELPWIFPTEFEAEKARLRAKYENWTDNVVFRYNT</sequence>
<name>A0A164MWQ9_9AGAM</name>
<accession>A0A164MWQ9</accession>
<dbReference type="PROSITE" id="PS50097">
    <property type="entry name" value="BTB"/>
    <property type="match status" value="1"/>
</dbReference>
<keyword evidence="3" id="KW-1185">Reference proteome</keyword>
<dbReference type="AlphaFoldDB" id="A0A164MWQ9"/>
<organism evidence="2 3">
    <name type="scientific">Sistotremastrum niveocremeum HHB9708</name>
    <dbReference type="NCBI Taxonomy" id="1314777"/>
    <lineage>
        <taxon>Eukaryota</taxon>
        <taxon>Fungi</taxon>
        <taxon>Dikarya</taxon>
        <taxon>Basidiomycota</taxon>
        <taxon>Agaricomycotina</taxon>
        <taxon>Agaricomycetes</taxon>
        <taxon>Sistotremastrales</taxon>
        <taxon>Sistotremastraceae</taxon>
        <taxon>Sertulicium</taxon>
        <taxon>Sertulicium niveocremeum</taxon>
    </lineage>
</organism>
<dbReference type="EMBL" id="KV419456">
    <property type="protein sequence ID" value="KZS87115.1"/>
    <property type="molecule type" value="Genomic_DNA"/>
</dbReference>
<dbReference type="SUPFAM" id="SSF54695">
    <property type="entry name" value="POZ domain"/>
    <property type="match status" value="1"/>
</dbReference>
<dbReference type="Proteomes" id="UP000076722">
    <property type="component" value="Unassembled WGS sequence"/>
</dbReference>
<dbReference type="InterPro" id="IPR011333">
    <property type="entry name" value="SKP1/BTB/POZ_sf"/>
</dbReference>
<evidence type="ECO:0000313" key="3">
    <source>
        <dbReference type="Proteomes" id="UP000076722"/>
    </source>
</evidence>
<reference evidence="2 3" key="1">
    <citation type="journal article" date="2016" name="Mol. Biol. Evol.">
        <title>Comparative Genomics of Early-Diverging Mushroom-Forming Fungi Provides Insights into the Origins of Lignocellulose Decay Capabilities.</title>
        <authorList>
            <person name="Nagy L.G."/>
            <person name="Riley R."/>
            <person name="Tritt A."/>
            <person name="Adam C."/>
            <person name="Daum C."/>
            <person name="Floudas D."/>
            <person name="Sun H."/>
            <person name="Yadav J.S."/>
            <person name="Pangilinan J."/>
            <person name="Larsson K.H."/>
            <person name="Matsuura K."/>
            <person name="Barry K."/>
            <person name="Labutti K."/>
            <person name="Kuo R."/>
            <person name="Ohm R.A."/>
            <person name="Bhattacharya S.S."/>
            <person name="Shirouzu T."/>
            <person name="Yoshinaga Y."/>
            <person name="Martin F.M."/>
            <person name="Grigoriev I.V."/>
            <person name="Hibbett D.S."/>
        </authorList>
    </citation>
    <scope>NUCLEOTIDE SEQUENCE [LARGE SCALE GENOMIC DNA]</scope>
    <source>
        <strain evidence="2 3">HHB9708</strain>
    </source>
</reference>
<dbReference type="InterPro" id="IPR000210">
    <property type="entry name" value="BTB/POZ_dom"/>
</dbReference>
<dbReference type="SMART" id="SM00225">
    <property type="entry name" value="BTB"/>
    <property type="match status" value="1"/>
</dbReference>
<gene>
    <name evidence="2" type="ORF">SISNIDRAFT_498587</name>
</gene>
<protein>
    <recommendedName>
        <fullName evidence="1">BTB domain-containing protein</fullName>
    </recommendedName>
</protein>
<evidence type="ECO:0000313" key="2">
    <source>
        <dbReference type="EMBL" id="KZS87115.1"/>
    </source>
</evidence>
<proteinExistence type="predicted"/>
<evidence type="ECO:0000259" key="1">
    <source>
        <dbReference type="PROSITE" id="PS50097"/>
    </source>
</evidence>